<comment type="subcellular location">
    <subcellularLocation>
        <location evidence="1">Secreted</location>
    </subcellularLocation>
</comment>
<dbReference type="GO" id="GO:0005615">
    <property type="term" value="C:extracellular space"/>
    <property type="evidence" value="ECO:0007669"/>
    <property type="project" value="TreeGrafter"/>
</dbReference>
<keyword evidence="7" id="KW-0732">Signal</keyword>
<dbReference type="InterPro" id="IPR017948">
    <property type="entry name" value="TGFb_CS"/>
</dbReference>
<dbReference type="PROSITE" id="PS00250">
    <property type="entry name" value="TGF_BETA_1"/>
    <property type="match status" value="1"/>
</dbReference>
<keyword evidence="3" id="KW-0964">Secreted</keyword>
<reference evidence="9 10" key="1">
    <citation type="journal article" date="2018" name="Nat. Ecol. Evol.">
        <title>Genomic signatures of mitonuclear coevolution across populations of Tigriopus californicus.</title>
        <authorList>
            <person name="Barreto F.S."/>
            <person name="Watson E.T."/>
            <person name="Lima T.G."/>
            <person name="Willett C.S."/>
            <person name="Edmands S."/>
            <person name="Li W."/>
            <person name="Burton R.S."/>
        </authorList>
    </citation>
    <scope>NUCLEOTIDE SEQUENCE [LARGE SCALE GENOMIC DNA]</scope>
    <source>
        <strain evidence="9 10">San Diego</strain>
    </source>
</reference>
<dbReference type="SMART" id="SM00204">
    <property type="entry name" value="TGFB"/>
    <property type="match status" value="1"/>
</dbReference>
<feature type="domain" description="TGF-beta family profile" evidence="8">
    <location>
        <begin position="311"/>
        <end position="444"/>
    </location>
</feature>
<keyword evidence="5" id="KW-1015">Disulfide bond</keyword>
<evidence type="ECO:0000256" key="5">
    <source>
        <dbReference type="ARBA" id="ARBA00023157"/>
    </source>
</evidence>
<accession>A0A553P003</accession>
<dbReference type="AlphaFoldDB" id="A0A553P003"/>
<dbReference type="Gene3D" id="2.60.120.970">
    <property type="match status" value="1"/>
</dbReference>
<name>A0A553P003_TIGCA</name>
<evidence type="ECO:0000256" key="3">
    <source>
        <dbReference type="ARBA" id="ARBA00022525"/>
    </source>
</evidence>
<dbReference type="GO" id="GO:0005125">
    <property type="term" value="F:cytokine activity"/>
    <property type="evidence" value="ECO:0007669"/>
    <property type="project" value="TreeGrafter"/>
</dbReference>
<dbReference type="InterPro" id="IPR015615">
    <property type="entry name" value="TGF-beta-rel"/>
</dbReference>
<dbReference type="PROSITE" id="PS51362">
    <property type="entry name" value="TGF_BETA_2"/>
    <property type="match status" value="1"/>
</dbReference>
<evidence type="ECO:0000256" key="1">
    <source>
        <dbReference type="ARBA" id="ARBA00004613"/>
    </source>
</evidence>
<dbReference type="Gene3D" id="2.10.90.10">
    <property type="entry name" value="Cystine-knot cytokines"/>
    <property type="match status" value="1"/>
</dbReference>
<dbReference type="Proteomes" id="UP000318571">
    <property type="component" value="Chromosome 9"/>
</dbReference>
<dbReference type="PANTHER" id="PTHR11848:SF119">
    <property type="entry name" value="TGF-BETA FAMILY PROFILE DOMAIN-CONTAINING PROTEIN"/>
    <property type="match status" value="1"/>
</dbReference>
<dbReference type="InterPro" id="IPR029034">
    <property type="entry name" value="Cystine-knot_cytokine"/>
</dbReference>
<dbReference type="EMBL" id="VCGU01000009">
    <property type="protein sequence ID" value="TRY71019.1"/>
    <property type="molecule type" value="Genomic_DNA"/>
</dbReference>
<dbReference type="InterPro" id="IPR001839">
    <property type="entry name" value="TGF-b_C"/>
</dbReference>
<sequence length="444" mass="50608">MLWSISIIVVCLQFLGSSIAVLDNSIEAITMDLLKDLGLAHVPHVAELNISLTEYAQLMRVYQKSVEQAELLQELQEDFAEEENSAEDFEVGHDANQVSLTKSIFLTSRHRYTAENLWARRKRNARLATKAKVNHQNQSPETDSMTVFYPLETSDDEEAKDNLIMVESATLHLRLRLKSPMKLQAGQRDEAKVSVRQILDADDERSGIVIHSERFNAKNAFAKNTRGSLRNTIDLSLDVSHAVQQWILRPNENYGLHIECPSCSALGLELVQPKTKTPSLVVDTKQKTMSFRERQKRSYLDMDSVILRKSRRRRVDCRSPATNPLVKSNKRPKRQRCCRQTMKIDFSKLEGFQHILQPAAFDAHVCQGRCPSRFNPANDHALLQSLMHMETRHLGKREQGKVPRPCCAPAKMLPLPILHLSENSQQKLDVSHWKNVIVGECRCS</sequence>
<feature type="chain" id="PRO_5022212120" description="TGF-beta family profile domain-containing protein" evidence="7">
    <location>
        <begin position="21"/>
        <end position="444"/>
    </location>
</feature>
<feature type="signal peptide" evidence="7">
    <location>
        <begin position="1"/>
        <end position="20"/>
    </location>
</feature>
<dbReference type="SUPFAM" id="SSF57501">
    <property type="entry name" value="Cystine-knot cytokines"/>
    <property type="match status" value="1"/>
</dbReference>
<protein>
    <recommendedName>
        <fullName evidence="8">TGF-beta family profile domain-containing protein</fullName>
    </recommendedName>
</protein>
<organism evidence="9 10">
    <name type="scientific">Tigriopus californicus</name>
    <name type="common">Marine copepod</name>
    <dbReference type="NCBI Taxonomy" id="6832"/>
    <lineage>
        <taxon>Eukaryota</taxon>
        <taxon>Metazoa</taxon>
        <taxon>Ecdysozoa</taxon>
        <taxon>Arthropoda</taxon>
        <taxon>Crustacea</taxon>
        <taxon>Multicrustacea</taxon>
        <taxon>Hexanauplia</taxon>
        <taxon>Copepoda</taxon>
        <taxon>Harpacticoida</taxon>
        <taxon>Harpacticidae</taxon>
        <taxon>Tigriopus</taxon>
    </lineage>
</organism>
<keyword evidence="4 6" id="KW-0339">Growth factor</keyword>
<evidence type="ECO:0000256" key="2">
    <source>
        <dbReference type="ARBA" id="ARBA00006656"/>
    </source>
</evidence>
<proteinExistence type="inferred from homology"/>
<evidence type="ECO:0000313" key="9">
    <source>
        <dbReference type="EMBL" id="TRY71019.1"/>
    </source>
</evidence>
<dbReference type="STRING" id="6832.A0A553P003"/>
<gene>
    <name evidence="9" type="ORF">TCAL_10836</name>
</gene>
<comment type="similarity">
    <text evidence="2 6">Belongs to the TGF-beta family.</text>
</comment>
<evidence type="ECO:0000256" key="6">
    <source>
        <dbReference type="RuleBase" id="RU000354"/>
    </source>
</evidence>
<dbReference type="PANTHER" id="PTHR11848">
    <property type="entry name" value="TGF-BETA FAMILY"/>
    <property type="match status" value="1"/>
</dbReference>
<evidence type="ECO:0000256" key="4">
    <source>
        <dbReference type="ARBA" id="ARBA00023030"/>
    </source>
</evidence>
<evidence type="ECO:0000313" key="10">
    <source>
        <dbReference type="Proteomes" id="UP000318571"/>
    </source>
</evidence>
<keyword evidence="10" id="KW-1185">Reference proteome</keyword>
<comment type="caution">
    <text evidence="9">The sequence shown here is derived from an EMBL/GenBank/DDBJ whole genome shotgun (WGS) entry which is preliminary data.</text>
</comment>
<dbReference type="GO" id="GO:0008083">
    <property type="term" value="F:growth factor activity"/>
    <property type="evidence" value="ECO:0007669"/>
    <property type="project" value="UniProtKB-KW"/>
</dbReference>
<evidence type="ECO:0000259" key="8">
    <source>
        <dbReference type="PROSITE" id="PS51362"/>
    </source>
</evidence>
<evidence type="ECO:0000256" key="7">
    <source>
        <dbReference type="SAM" id="SignalP"/>
    </source>
</evidence>
<dbReference type="Pfam" id="PF00019">
    <property type="entry name" value="TGF_beta"/>
    <property type="match status" value="1"/>
</dbReference>